<feature type="transmembrane region" description="Helical" evidence="2">
    <location>
        <begin position="162"/>
        <end position="180"/>
    </location>
</feature>
<reference evidence="3" key="1">
    <citation type="submission" date="2021-01" db="EMBL/GenBank/DDBJ databases">
        <title>KCTC 19127 draft genome.</title>
        <authorList>
            <person name="An D."/>
        </authorList>
    </citation>
    <scope>NUCLEOTIDE SEQUENCE</scope>
    <source>
        <strain evidence="3">KCTC 19127</strain>
    </source>
</reference>
<feature type="compositionally biased region" description="Basic and acidic residues" evidence="1">
    <location>
        <begin position="283"/>
        <end position="299"/>
    </location>
</feature>
<organism evidence="3 4">
    <name type="scientific">Nakamurella flavida</name>
    <dbReference type="NCBI Taxonomy" id="363630"/>
    <lineage>
        <taxon>Bacteria</taxon>
        <taxon>Bacillati</taxon>
        <taxon>Actinomycetota</taxon>
        <taxon>Actinomycetes</taxon>
        <taxon>Nakamurellales</taxon>
        <taxon>Nakamurellaceae</taxon>
        <taxon>Nakamurella</taxon>
    </lineage>
</organism>
<dbReference type="RefSeq" id="WP_205255019.1">
    <property type="nucleotide sequence ID" value="NZ_BAAAPV010000001.1"/>
</dbReference>
<sequence>MDSSSSDLGLGLDLQIDVLDPVLWLFIGILVTFLLTRLVTRRIRAVSNRVADKADRTRRILRNISIGGVHIHHQVIGILLMLGSGIGLIAVQPAGTALNATALVFGVGVSLAFDEFALWLHLDDVYWTPAGRKSVDAIFVVLAITGVLISGVDVFPSLGDTWGPQLGMVAVLLLSVVCLLKGKIATGMVGVVLFPVALVGALRLAKPDSWWSRRWYTGRARMTRRSRRRFDERYDARWNRLRDLVAGAPHLPSPLRRDARSAASGGPEVRTAVPGAPAPPDTRPVRSTDHEPVPTHQER</sequence>
<keyword evidence="2" id="KW-0812">Transmembrane</keyword>
<name>A0A938YGY3_9ACTN</name>
<feature type="transmembrane region" description="Helical" evidence="2">
    <location>
        <begin position="22"/>
        <end position="39"/>
    </location>
</feature>
<protein>
    <recommendedName>
        <fullName evidence="5">Integral membrane protein</fullName>
    </recommendedName>
</protein>
<dbReference type="AlphaFoldDB" id="A0A938YGY3"/>
<evidence type="ECO:0000313" key="3">
    <source>
        <dbReference type="EMBL" id="MBM9474864.1"/>
    </source>
</evidence>
<feature type="transmembrane region" description="Helical" evidence="2">
    <location>
        <begin position="60"/>
        <end position="91"/>
    </location>
</feature>
<evidence type="ECO:0000256" key="1">
    <source>
        <dbReference type="SAM" id="MobiDB-lite"/>
    </source>
</evidence>
<proteinExistence type="predicted"/>
<feature type="region of interest" description="Disordered" evidence="1">
    <location>
        <begin position="249"/>
        <end position="299"/>
    </location>
</feature>
<keyword evidence="2" id="KW-1133">Transmembrane helix</keyword>
<evidence type="ECO:0008006" key="5">
    <source>
        <dbReference type="Google" id="ProtNLM"/>
    </source>
</evidence>
<keyword evidence="4" id="KW-1185">Reference proteome</keyword>
<dbReference type="EMBL" id="JAERWL010000001">
    <property type="protein sequence ID" value="MBM9474864.1"/>
    <property type="molecule type" value="Genomic_DNA"/>
</dbReference>
<keyword evidence="2" id="KW-0472">Membrane</keyword>
<accession>A0A938YGY3</accession>
<dbReference type="Proteomes" id="UP000663801">
    <property type="component" value="Unassembled WGS sequence"/>
</dbReference>
<gene>
    <name evidence="3" type="ORF">JL107_00235</name>
</gene>
<feature type="transmembrane region" description="Helical" evidence="2">
    <location>
        <begin position="134"/>
        <end position="156"/>
    </location>
</feature>
<evidence type="ECO:0000256" key="2">
    <source>
        <dbReference type="SAM" id="Phobius"/>
    </source>
</evidence>
<feature type="transmembrane region" description="Helical" evidence="2">
    <location>
        <begin position="187"/>
        <end position="205"/>
    </location>
</feature>
<comment type="caution">
    <text evidence="3">The sequence shown here is derived from an EMBL/GenBank/DDBJ whole genome shotgun (WGS) entry which is preliminary data.</text>
</comment>
<evidence type="ECO:0000313" key="4">
    <source>
        <dbReference type="Proteomes" id="UP000663801"/>
    </source>
</evidence>
<feature type="transmembrane region" description="Helical" evidence="2">
    <location>
        <begin position="97"/>
        <end position="122"/>
    </location>
</feature>